<feature type="compositionally biased region" description="Low complexity" evidence="1">
    <location>
        <begin position="60"/>
        <end position="85"/>
    </location>
</feature>
<name>A0A5B7ITH2_PORTR</name>
<comment type="caution">
    <text evidence="2">The sequence shown here is derived from an EMBL/GenBank/DDBJ whole genome shotgun (WGS) entry which is preliminary data.</text>
</comment>
<evidence type="ECO:0000256" key="1">
    <source>
        <dbReference type="SAM" id="MobiDB-lite"/>
    </source>
</evidence>
<protein>
    <submittedName>
        <fullName evidence="2">Uncharacterized protein</fullName>
    </submittedName>
</protein>
<evidence type="ECO:0000313" key="2">
    <source>
        <dbReference type="EMBL" id="MPC88000.1"/>
    </source>
</evidence>
<keyword evidence="3" id="KW-1185">Reference proteome</keyword>
<proteinExistence type="predicted"/>
<reference evidence="2 3" key="1">
    <citation type="submission" date="2019-05" db="EMBL/GenBank/DDBJ databases">
        <title>Another draft genome of Portunus trituberculatus and its Hox gene families provides insights of decapod evolution.</title>
        <authorList>
            <person name="Jeong J.-H."/>
            <person name="Song I."/>
            <person name="Kim S."/>
            <person name="Choi T."/>
            <person name="Kim D."/>
            <person name="Ryu S."/>
            <person name="Kim W."/>
        </authorList>
    </citation>
    <scope>NUCLEOTIDE SEQUENCE [LARGE SCALE GENOMIC DNA]</scope>
    <source>
        <tissue evidence="2">Muscle</tissue>
    </source>
</reference>
<sequence>MTAEGYAPEATHSSLVLRPSTSGSCGGLTTTLDGRTARTQDTMYTQNKQQQHGTVTQIKSLQTPTQQTNTTTSTSSSSSFSSSVTPHEGKRKEKKWDKVE</sequence>
<feature type="region of interest" description="Disordered" evidence="1">
    <location>
        <begin position="1"/>
        <end position="100"/>
    </location>
</feature>
<dbReference type="Proteomes" id="UP000324222">
    <property type="component" value="Unassembled WGS sequence"/>
</dbReference>
<feature type="compositionally biased region" description="Polar residues" evidence="1">
    <location>
        <begin position="37"/>
        <end position="59"/>
    </location>
</feature>
<feature type="compositionally biased region" description="Low complexity" evidence="1">
    <location>
        <begin position="20"/>
        <end position="34"/>
    </location>
</feature>
<gene>
    <name evidence="2" type="ORF">E2C01_082889</name>
</gene>
<dbReference type="AlphaFoldDB" id="A0A5B7ITH2"/>
<accession>A0A5B7ITH2</accession>
<evidence type="ECO:0000313" key="3">
    <source>
        <dbReference type="Proteomes" id="UP000324222"/>
    </source>
</evidence>
<organism evidence="2 3">
    <name type="scientific">Portunus trituberculatus</name>
    <name type="common">Swimming crab</name>
    <name type="synonym">Neptunus trituberculatus</name>
    <dbReference type="NCBI Taxonomy" id="210409"/>
    <lineage>
        <taxon>Eukaryota</taxon>
        <taxon>Metazoa</taxon>
        <taxon>Ecdysozoa</taxon>
        <taxon>Arthropoda</taxon>
        <taxon>Crustacea</taxon>
        <taxon>Multicrustacea</taxon>
        <taxon>Malacostraca</taxon>
        <taxon>Eumalacostraca</taxon>
        <taxon>Eucarida</taxon>
        <taxon>Decapoda</taxon>
        <taxon>Pleocyemata</taxon>
        <taxon>Brachyura</taxon>
        <taxon>Eubrachyura</taxon>
        <taxon>Portunoidea</taxon>
        <taxon>Portunidae</taxon>
        <taxon>Portuninae</taxon>
        <taxon>Portunus</taxon>
    </lineage>
</organism>
<dbReference type="EMBL" id="VSRR010076289">
    <property type="protein sequence ID" value="MPC88000.1"/>
    <property type="molecule type" value="Genomic_DNA"/>
</dbReference>
<feature type="compositionally biased region" description="Basic and acidic residues" evidence="1">
    <location>
        <begin position="87"/>
        <end position="100"/>
    </location>
</feature>